<dbReference type="AlphaFoldDB" id="A0AA38LVI0"/>
<dbReference type="GeneID" id="77727776"/>
<keyword evidence="2" id="KW-0812">Transmembrane</keyword>
<dbReference type="RefSeq" id="XP_052945088.1">
    <property type="nucleotide sequence ID" value="XM_053088571.1"/>
</dbReference>
<dbReference type="EMBL" id="JAKWFO010000005">
    <property type="protein sequence ID" value="KAI9635311.1"/>
    <property type="molecule type" value="Genomic_DNA"/>
</dbReference>
<feature type="compositionally biased region" description="Polar residues" evidence="1">
    <location>
        <begin position="75"/>
        <end position="95"/>
    </location>
</feature>
<organism evidence="3 4">
    <name type="scientific">Dioszegia hungarica</name>
    <dbReference type="NCBI Taxonomy" id="4972"/>
    <lineage>
        <taxon>Eukaryota</taxon>
        <taxon>Fungi</taxon>
        <taxon>Dikarya</taxon>
        <taxon>Basidiomycota</taxon>
        <taxon>Agaricomycotina</taxon>
        <taxon>Tremellomycetes</taxon>
        <taxon>Tremellales</taxon>
        <taxon>Bulleribasidiaceae</taxon>
        <taxon>Dioszegia</taxon>
    </lineage>
</organism>
<comment type="caution">
    <text evidence="3">The sequence shown here is derived from an EMBL/GenBank/DDBJ whole genome shotgun (WGS) entry which is preliminary data.</text>
</comment>
<feature type="compositionally biased region" description="Low complexity" evidence="1">
    <location>
        <begin position="107"/>
        <end position="118"/>
    </location>
</feature>
<feature type="compositionally biased region" description="Low complexity" evidence="1">
    <location>
        <begin position="54"/>
        <end position="65"/>
    </location>
</feature>
<evidence type="ECO:0000313" key="3">
    <source>
        <dbReference type="EMBL" id="KAI9635311.1"/>
    </source>
</evidence>
<feature type="compositionally biased region" description="Basic and acidic residues" evidence="1">
    <location>
        <begin position="133"/>
        <end position="171"/>
    </location>
</feature>
<keyword evidence="2" id="KW-1133">Transmembrane helix</keyword>
<keyword evidence="2" id="KW-0472">Membrane</keyword>
<gene>
    <name evidence="3" type="ORF">MKK02DRAFT_32768</name>
</gene>
<dbReference type="Proteomes" id="UP001164286">
    <property type="component" value="Unassembled WGS sequence"/>
</dbReference>
<feature type="transmembrane region" description="Helical" evidence="2">
    <location>
        <begin position="633"/>
        <end position="653"/>
    </location>
</feature>
<keyword evidence="4" id="KW-1185">Reference proteome</keyword>
<feature type="compositionally biased region" description="Polar residues" evidence="1">
    <location>
        <begin position="38"/>
        <end position="53"/>
    </location>
</feature>
<proteinExistence type="predicted"/>
<feature type="transmembrane region" description="Helical" evidence="2">
    <location>
        <begin position="673"/>
        <end position="690"/>
    </location>
</feature>
<name>A0AA38LVI0_9TREE</name>
<evidence type="ECO:0000256" key="2">
    <source>
        <dbReference type="SAM" id="Phobius"/>
    </source>
</evidence>
<reference evidence="3" key="1">
    <citation type="journal article" date="2022" name="G3 (Bethesda)">
        <title>High quality genome of the basidiomycete yeast Dioszegia hungarica PDD-24b-2 isolated from cloud water.</title>
        <authorList>
            <person name="Jarrige D."/>
            <person name="Haridas S."/>
            <person name="Bleykasten-Grosshans C."/>
            <person name="Joly M."/>
            <person name="Nadalig T."/>
            <person name="Sancelme M."/>
            <person name="Vuilleumier S."/>
            <person name="Grigoriev I.V."/>
            <person name="Amato P."/>
            <person name="Bringel F."/>
        </authorList>
    </citation>
    <scope>NUCLEOTIDE SEQUENCE</scope>
    <source>
        <strain evidence="3">PDD-24b-2</strain>
    </source>
</reference>
<sequence>MSRVPYEVHRARKRASSHMRAGSETPTETEFDFDGASSLASYSTHVTSSSYRQSGPSLSYPPSSGADLRRRALSPSGSASPQFSLHSPPLSQNGPMSAGAHSLFPHRQSSSRPGSSSREYQPAFADSLAPAPDARRRSSRTGETDEERRVRREKRRAERSARGPEGEDRRAVARSSKLAHKKEREEEEERRYGSTLRNWVKWSMWGGAEGDRWKGLGWGLGGVLVLRLAVVLVIGLREYGPSSHGGQAELSGRCSILMYEGSIPPLHRLAALMYQSSPTKTHDSMQHSRADLAQNQALSLHLPALLLEMAILWTGVIMWVKLEGRWKGRSWRTQLTGILTFLLQPALIYTAAQTPLTPLFLGLAIWALIFLTRSQDILGVTAVALALGPANSPGPARWTLLPGVGSFLLGKGVWLGGSRGMRHVVSALLVFATSSMIAGPATSSAALLWTGRPLGRDVIRAFLQSGLPWLPAHLATSAEHVRSHWVRCLLTAACQLPTIIIALYTAFSTRIPTSAAPAGEPPLTNLLPLILATSALPIYLLSSPATSTAESGDALFPLSPLTLMMGLRGEDESWDVGVLISNVAMFRMRPGYASGLASASTTLVLLGTHRWNRFIGHSPARWRDSSWVRRAGYAVYVIFLTVVVLELAQHTTLPAQYHIFSVPSAWWAIPTKAGAYLSTGILWVTWVWAVRKLVESAWAMGGFSGSETGGKRSPGGVEIQVIDAT</sequence>
<protein>
    <submittedName>
        <fullName evidence="3">Uncharacterized protein</fullName>
    </submittedName>
</protein>
<evidence type="ECO:0000313" key="4">
    <source>
        <dbReference type="Proteomes" id="UP001164286"/>
    </source>
</evidence>
<feature type="region of interest" description="Disordered" evidence="1">
    <location>
        <begin position="1"/>
        <end position="190"/>
    </location>
</feature>
<feature type="transmembrane region" description="Helical" evidence="2">
    <location>
        <begin position="488"/>
        <end position="507"/>
    </location>
</feature>
<feature type="transmembrane region" description="Helical" evidence="2">
    <location>
        <begin position="300"/>
        <end position="322"/>
    </location>
</feature>
<accession>A0AA38LVI0</accession>
<feature type="transmembrane region" description="Helical" evidence="2">
    <location>
        <begin position="423"/>
        <end position="450"/>
    </location>
</feature>
<evidence type="ECO:0000256" key="1">
    <source>
        <dbReference type="SAM" id="MobiDB-lite"/>
    </source>
</evidence>